<proteinExistence type="predicted"/>
<keyword evidence="2" id="KW-1185">Reference proteome</keyword>
<evidence type="ECO:0000313" key="2">
    <source>
        <dbReference type="Proteomes" id="UP000001349"/>
    </source>
</evidence>
<gene>
    <name evidence="1" type="ordered locus">Ccel_2631</name>
</gene>
<dbReference type="AlphaFoldDB" id="B8I6W6"/>
<dbReference type="Proteomes" id="UP000001349">
    <property type="component" value="Chromosome"/>
</dbReference>
<dbReference type="HOGENOM" id="CLU_1966715_0_0_9"/>
<dbReference type="EMBL" id="CP001348">
    <property type="protein sequence ID" value="ACL76958.1"/>
    <property type="molecule type" value="Genomic_DNA"/>
</dbReference>
<organism evidence="1 2">
    <name type="scientific">Ruminiclostridium cellulolyticum (strain ATCC 35319 / DSM 5812 / JCM 6584 / H10)</name>
    <name type="common">Clostridium cellulolyticum</name>
    <dbReference type="NCBI Taxonomy" id="394503"/>
    <lineage>
        <taxon>Bacteria</taxon>
        <taxon>Bacillati</taxon>
        <taxon>Bacillota</taxon>
        <taxon>Clostridia</taxon>
        <taxon>Eubacteriales</taxon>
        <taxon>Oscillospiraceae</taxon>
        <taxon>Ruminiclostridium</taxon>
    </lineage>
</organism>
<protein>
    <submittedName>
        <fullName evidence="1">Uncharacterized protein</fullName>
    </submittedName>
</protein>
<name>B8I6W6_RUMCH</name>
<sequence>MLCGLTILTVGVTAHDVKNFDFYISELNYAETPASVKAHTDAPAVINTRASDGGYVEYWQNLDTVLHNSAHENRGVARDYASNTRKLINWDGQQQVGYPYHALVLIAGYSSSSPSYHAYGTYAADDY</sequence>
<evidence type="ECO:0000313" key="1">
    <source>
        <dbReference type="EMBL" id="ACL76958.1"/>
    </source>
</evidence>
<accession>B8I6W6</accession>
<reference evidence="1 2" key="1">
    <citation type="submission" date="2009-01" db="EMBL/GenBank/DDBJ databases">
        <title>Complete sequence of Clostridium cellulolyticum H10.</title>
        <authorList>
            <consortium name="US DOE Joint Genome Institute"/>
            <person name="Lucas S."/>
            <person name="Copeland A."/>
            <person name="Lapidus A."/>
            <person name="Glavina del Rio T."/>
            <person name="Dalin E."/>
            <person name="Tice H."/>
            <person name="Bruce D."/>
            <person name="Goodwin L."/>
            <person name="Pitluck S."/>
            <person name="Chertkov O."/>
            <person name="Saunders E."/>
            <person name="Brettin T."/>
            <person name="Detter J.C."/>
            <person name="Han C."/>
            <person name="Larimer F."/>
            <person name="Land M."/>
            <person name="Hauser L."/>
            <person name="Kyrpides N."/>
            <person name="Ivanova N."/>
            <person name="Zhou J."/>
            <person name="Richardson P."/>
        </authorList>
    </citation>
    <scope>NUCLEOTIDE SEQUENCE [LARGE SCALE GENOMIC DNA]</scope>
    <source>
        <strain evidence="2">ATCC 35319 / DSM 5812 / JCM 6584 / H10</strain>
    </source>
</reference>
<dbReference type="STRING" id="394503.Ccel_2631"/>
<dbReference type="RefSeq" id="WP_015926042.1">
    <property type="nucleotide sequence ID" value="NC_011898.1"/>
</dbReference>
<dbReference type="KEGG" id="cce:Ccel_2631"/>